<protein>
    <submittedName>
        <fullName evidence="1">Uncharacterized protein</fullName>
    </submittedName>
</protein>
<evidence type="ECO:0000313" key="1">
    <source>
        <dbReference type="EMBL" id="MBB4042337.1"/>
    </source>
</evidence>
<reference evidence="1" key="1">
    <citation type="submission" date="2020-08" db="EMBL/GenBank/DDBJ databases">
        <title>Genomic Encyclopedia of Type Strains, Phase IV (KMG-IV): sequencing the most valuable type-strain genomes for metagenomic binning, comparative biology and taxonomic classification.</title>
        <authorList>
            <person name="Goeker M."/>
        </authorList>
    </citation>
    <scope>NUCLEOTIDE SEQUENCE [LARGE SCALE GENOMIC DNA]</scope>
    <source>
        <strain evidence="1">DSM 105720</strain>
    </source>
</reference>
<dbReference type="EMBL" id="JACIER010000001">
    <property type="protein sequence ID" value="MBB4042337.1"/>
    <property type="molecule type" value="Genomic_DNA"/>
</dbReference>
<sequence length="53" mass="5830">MSDDNGTIRTGTLSIAFNHLWELFFFDILNIALCSFGHYGMQAGVSITASFVV</sequence>
<comment type="caution">
    <text evidence="1">The sequence shown here is derived from an EMBL/GenBank/DDBJ whole genome shotgun (WGS) entry which is preliminary data.</text>
</comment>
<keyword evidence="2" id="KW-1185">Reference proteome</keyword>
<proteinExistence type="predicted"/>
<dbReference type="Proteomes" id="UP000560658">
    <property type="component" value="Unassembled WGS sequence"/>
</dbReference>
<dbReference type="AlphaFoldDB" id="A0A840CQR8"/>
<organism evidence="1 2">
    <name type="scientific">Bacteroides reticulotermitis</name>
    <dbReference type="NCBI Taxonomy" id="1133319"/>
    <lineage>
        <taxon>Bacteria</taxon>
        <taxon>Pseudomonadati</taxon>
        <taxon>Bacteroidota</taxon>
        <taxon>Bacteroidia</taxon>
        <taxon>Bacteroidales</taxon>
        <taxon>Bacteroidaceae</taxon>
        <taxon>Bacteroides</taxon>
    </lineage>
</organism>
<gene>
    <name evidence="1" type="ORF">GGR06_000096</name>
</gene>
<name>A0A840CQR8_9BACE</name>
<evidence type="ECO:0000313" key="2">
    <source>
        <dbReference type="Proteomes" id="UP000560658"/>
    </source>
</evidence>
<accession>A0A840CQR8</accession>